<reference evidence="3" key="1">
    <citation type="journal article" date="2023" name="Science">
        <title>Genome structures resolve the early diversification of teleost fishes.</title>
        <authorList>
            <person name="Parey E."/>
            <person name="Louis A."/>
            <person name="Montfort J."/>
            <person name="Bouchez O."/>
            <person name="Roques C."/>
            <person name="Iampietro C."/>
            <person name="Lluch J."/>
            <person name="Castinel A."/>
            <person name="Donnadieu C."/>
            <person name="Desvignes T."/>
            <person name="Floi Bucao C."/>
            <person name="Jouanno E."/>
            <person name="Wen M."/>
            <person name="Mejri S."/>
            <person name="Dirks R."/>
            <person name="Jansen H."/>
            <person name="Henkel C."/>
            <person name="Chen W.J."/>
            <person name="Zahm M."/>
            <person name="Cabau C."/>
            <person name="Klopp C."/>
            <person name="Thompson A.W."/>
            <person name="Robinson-Rechavi M."/>
            <person name="Braasch I."/>
            <person name="Lecointre G."/>
            <person name="Bobe J."/>
            <person name="Postlethwait J.H."/>
            <person name="Berthelot C."/>
            <person name="Roest Crollius H."/>
            <person name="Guiguen Y."/>
        </authorList>
    </citation>
    <scope>NUCLEOTIDE SEQUENCE</scope>
    <source>
        <strain evidence="3">NC1722</strain>
    </source>
</reference>
<evidence type="ECO:0000256" key="1">
    <source>
        <dbReference type="SAM" id="MobiDB-lite"/>
    </source>
</evidence>
<dbReference type="Proteomes" id="UP001221898">
    <property type="component" value="Unassembled WGS sequence"/>
</dbReference>
<evidence type="ECO:0000313" key="4">
    <source>
        <dbReference type="Proteomes" id="UP001221898"/>
    </source>
</evidence>
<feature type="compositionally biased region" description="Gly residues" evidence="1">
    <location>
        <begin position="105"/>
        <end position="115"/>
    </location>
</feature>
<keyword evidence="4" id="KW-1185">Reference proteome</keyword>
<name>A0AAD7T7A7_9TELE</name>
<comment type="caution">
    <text evidence="3">The sequence shown here is derived from an EMBL/GenBank/DDBJ whole genome shotgun (WGS) entry which is preliminary data.</text>
</comment>
<evidence type="ECO:0000256" key="2">
    <source>
        <dbReference type="SAM" id="SignalP"/>
    </source>
</evidence>
<dbReference type="AlphaFoldDB" id="A0AAD7T7A7"/>
<gene>
    <name evidence="3" type="ORF">AAFF_G00402560</name>
</gene>
<dbReference type="EMBL" id="JAINUG010000008">
    <property type="protein sequence ID" value="KAJ8415699.1"/>
    <property type="molecule type" value="Genomic_DNA"/>
</dbReference>
<organism evidence="3 4">
    <name type="scientific">Aldrovandia affinis</name>
    <dbReference type="NCBI Taxonomy" id="143900"/>
    <lineage>
        <taxon>Eukaryota</taxon>
        <taxon>Metazoa</taxon>
        <taxon>Chordata</taxon>
        <taxon>Craniata</taxon>
        <taxon>Vertebrata</taxon>
        <taxon>Euteleostomi</taxon>
        <taxon>Actinopterygii</taxon>
        <taxon>Neopterygii</taxon>
        <taxon>Teleostei</taxon>
        <taxon>Notacanthiformes</taxon>
        <taxon>Halosauridae</taxon>
        <taxon>Aldrovandia</taxon>
    </lineage>
</organism>
<keyword evidence="2" id="KW-0732">Signal</keyword>
<feature type="non-terminal residue" evidence="3">
    <location>
        <position position="115"/>
    </location>
</feature>
<protein>
    <recommendedName>
        <fullName evidence="5">Secreted protein</fullName>
    </recommendedName>
</protein>
<feature type="signal peptide" evidence="2">
    <location>
        <begin position="1"/>
        <end position="22"/>
    </location>
</feature>
<proteinExistence type="predicted"/>
<feature type="region of interest" description="Disordered" evidence="1">
    <location>
        <begin position="26"/>
        <end position="115"/>
    </location>
</feature>
<sequence>MCCRRRSVVAFLFLFIMSVVMISDLPPLPEESHGLSQRGLRSAGPDRRWDPSAPLQALPLDPHQGAKKKRQHKEPVGKRKHQARGGRIQHRGNGGQHGAGRVQSRGGGGMEQYRE</sequence>
<feature type="chain" id="PRO_5042286522" description="Secreted protein" evidence="2">
    <location>
        <begin position="23"/>
        <end position="115"/>
    </location>
</feature>
<accession>A0AAD7T7A7</accession>
<evidence type="ECO:0000313" key="3">
    <source>
        <dbReference type="EMBL" id="KAJ8415699.1"/>
    </source>
</evidence>
<evidence type="ECO:0008006" key="5">
    <source>
        <dbReference type="Google" id="ProtNLM"/>
    </source>
</evidence>
<feature type="compositionally biased region" description="Basic residues" evidence="1">
    <location>
        <begin position="65"/>
        <end position="90"/>
    </location>
</feature>